<dbReference type="EMBL" id="UINC01076045">
    <property type="protein sequence ID" value="SVC14827.1"/>
    <property type="molecule type" value="Genomic_DNA"/>
</dbReference>
<feature type="non-terminal residue" evidence="2">
    <location>
        <position position="1"/>
    </location>
</feature>
<sequence length="31" mass="3663">APPRLPARRNVLVSQRSWWARRDLNPRPPPC</sequence>
<dbReference type="AlphaFoldDB" id="A0A382JV32"/>
<dbReference type="EMBL" id="UINC01046623">
    <property type="protein sequence ID" value="SVB54886.1"/>
    <property type="molecule type" value="Genomic_DNA"/>
</dbReference>
<feature type="non-terminal residue" evidence="2">
    <location>
        <position position="31"/>
    </location>
</feature>
<name>A0A382JV32_9ZZZZ</name>
<reference evidence="2" key="1">
    <citation type="submission" date="2018-05" db="EMBL/GenBank/DDBJ databases">
        <authorList>
            <person name="Lanie J.A."/>
            <person name="Ng W.-L."/>
            <person name="Kazmierczak K.M."/>
            <person name="Andrzejewski T.M."/>
            <person name="Davidsen T.M."/>
            <person name="Wayne K.J."/>
            <person name="Tettelin H."/>
            <person name="Glass J.I."/>
            <person name="Rusch D."/>
            <person name="Podicherti R."/>
            <person name="Tsui H.-C.T."/>
            <person name="Winkler M.E."/>
        </authorList>
    </citation>
    <scope>NUCLEOTIDE SEQUENCE</scope>
</reference>
<evidence type="ECO:0000313" key="1">
    <source>
        <dbReference type="EMBL" id="SVB54886.1"/>
    </source>
</evidence>
<protein>
    <submittedName>
        <fullName evidence="2">Uncharacterized protein</fullName>
    </submittedName>
</protein>
<evidence type="ECO:0000313" key="2">
    <source>
        <dbReference type="EMBL" id="SVC14827.1"/>
    </source>
</evidence>
<gene>
    <name evidence="1" type="ORF">METZ01_LOCUS207740</name>
    <name evidence="2" type="ORF">METZ01_LOCUS267681</name>
</gene>
<accession>A0A382JV32</accession>
<organism evidence="2">
    <name type="scientific">marine metagenome</name>
    <dbReference type="NCBI Taxonomy" id="408172"/>
    <lineage>
        <taxon>unclassified sequences</taxon>
        <taxon>metagenomes</taxon>
        <taxon>ecological metagenomes</taxon>
    </lineage>
</organism>
<proteinExistence type="predicted"/>